<dbReference type="AlphaFoldDB" id="A0A8J5GE23"/>
<dbReference type="GO" id="GO:0008474">
    <property type="term" value="F:palmitoyl-(protein) hydrolase activity"/>
    <property type="evidence" value="ECO:0007669"/>
    <property type="project" value="TreeGrafter"/>
</dbReference>
<evidence type="ECO:0000313" key="1">
    <source>
        <dbReference type="EMBL" id="KAG6498362.1"/>
    </source>
</evidence>
<dbReference type="GO" id="GO:0005737">
    <property type="term" value="C:cytoplasm"/>
    <property type="evidence" value="ECO:0007669"/>
    <property type="project" value="TreeGrafter"/>
</dbReference>
<dbReference type="PANTHER" id="PTHR10655">
    <property type="entry name" value="LYSOPHOSPHOLIPASE-RELATED"/>
    <property type="match status" value="1"/>
</dbReference>
<keyword evidence="2" id="KW-1185">Reference proteome</keyword>
<proteinExistence type="predicted"/>
<dbReference type="InterPro" id="IPR050565">
    <property type="entry name" value="LYPA1-2/EST-like"/>
</dbReference>
<accession>A0A8J5GE23</accession>
<reference evidence="1 2" key="1">
    <citation type="submission" date="2020-08" db="EMBL/GenBank/DDBJ databases">
        <title>Plant Genome Project.</title>
        <authorList>
            <person name="Zhang R.-G."/>
        </authorList>
    </citation>
    <scope>NUCLEOTIDE SEQUENCE [LARGE SCALE GENOMIC DNA]</scope>
    <source>
        <tissue evidence="1">Rhizome</tissue>
    </source>
</reference>
<evidence type="ECO:0000313" key="2">
    <source>
        <dbReference type="Proteomes" id="UP000734854"/>
    </source>
</evidence>
<gene>
    <name evidence="1" type="ORF">ZIOFF_046274</name>
</gene>
<name>A0A8J5GE23_ZINOF</name>
<dbReference type="EMBL" id="JACMSC010000012">
    <property type="protein sequence ID" value="KAG6498362.1"/>
    <property type="molecule type" value="Genomic_DNA"/>
</dbReference>
<comment type="caution">
    <text evidence="1">The sequence shown here is derived from an EMBL/GenBank/DDBJ whole genome shotgun (WGS) entry which is preliminary data.</text>
</comment>
<dbReference type="GO" id="GO:0052689">
    <property type="term" value="F:carboxylic ester hydrolase activity"/>
    <property type="evidence" value="ECO:0007669"/>
    <property type="project" value="TreeGrafter"/>
</dbReference>
<protein>
    <submittedName>
        <fullName evidence="1">Uncharacterized protein</fullName>
    </submittedName>
</protein>
<dbReference type="Proteomes" id="UP000734854">
    <property type="component" value="Unassembled WGS sequence"/>
</dbReference>
<dbReference type="PANTHER" id="PTHR10655:SF17">
    <property type="entry name" value="LYSOPHOSPHOLIPASE-LIKE PROTEIN 1"/>
    <property type="match status" value="1"/>
</dbReference>
<organism evidence="1 2">
    <name type="scientific">Zingiber officinale</name>
    <name type="common">Ginger</name>
    <name type="synonym">Amomum zingiber</name>
    <dbReference type="NCBI Taxonomy" id="94328"/>
    <lineage>
        <taxon>Eukaryota</taxon>
        <taxon>Viridiplantae</taxon>
        <taxon>Streptophyta</taxon>
        <taxon>Embryophyta</taxon>
        <taxon>Tracheophyta</taxon>
        <taxon>Spermatophyta</taxon>
        <taxon>Magnoliopsida</taxon>
        <taxon>Liliopsida</taxon>
        <taxon>Zingiberales</taxon>
        <taxon>Zingiberaceae</taxon>
        <taxon>Zingiber</taxon>
    </lineage>
</organism>
<sequence>MVAMAMEAKQQMLGLQSVDKELGRGKHQRSRNHRKRARLRADAIGVTLLSVFASNPHRYYAKSSPLNSRGLCFGRVLVVFDGAVMPSWFDIHLFSGLMVWLTELYYSRRAKLDLLFLCKLVPDIGIAHWSLYCLAPVQDVVFLSNCRGPHQPRHVGFTILLSPLLYDGTRCALTLASVLLYPGTLGGGAVFSGWVLFNSSIIGRISPKAKKVPVDHLLVILVGQAFARNTHGMADCTVLFEAGEAGPPFLEQASIEL</sequence>